<evidence type="ECO:0000313" key="2">
    <source>
        <dbReference type="Proteomes" id="UP001177935"/>
    </source>
</evidence>
<reference evidence="1" key="1">
    <citation type="submission" date="2023-07" db="EMBL/GenBank/DDBJ databases">
        <title>Genome content predicts the carbon catabolic preferences of heterotrophic bacteria.</title>
        <authorList>
            <person name="Gralka M."/>
        </authorList>
    </citation>
    <scope>NUCLEOTIDE SEQUENCE</scope>
    <source>
        <strain evidence="1">6E02</strain>
    </source>
</reference>
<comment type="caution">
    <text evidence="1">The sequence shown here is derived from an EMBL/GenBank/DDBJ whole genome shotgun (WGS) entry which is preliminary data.</text>
</comment>
<proteinExistence type="predicted"/>
<gene>
    <name evidence="1" type="ORF">Q8W42_19490</name>
</gene>
<dbReference type="AlphaFoldDB" id="A0AB35N207"/>
<name>A0AB35N207_VIBSP</name>
<accession>A0AB35N207</accession>
<dbReference type="Proteomes" id="UP001177935">
    <property type="component" value="Unassembled WGS sequence"/>
</dbReference>
<protein>
    <submittedName>
        <fullName evidence="1">Uncharacterized protein</fullName>
    </submittedName>
</protein>
<dbReference type="EMBL" id="JAUYVL010000015">
    <property type="protein sequence ID" value="MDP2502901.1"/>
    <property type="molecule type" value="Genomic_DNA"/>
</dbReference>
<dbReference type="RefSeq" id="WP_102560912.1">
    <property type="nucleotide sequence ID" value="NZ_CAWNUI010000038.1"/>
</dbReference>
<organism evidence="1 2">
    <name type="scientific">Vibrio splendidus</name>
    <dbReference type="NCBI Taxonomy" id="29497"/>
    <lineage>
        <taxon>Bacteria</taxon>
        <taxon>Pseudomonadati</taxon>
        <taxon>Pseudomonadota</taxon>
        <taxon>Gammaproteobacteria</taxon>
        <taxon>Vibrionales</taxon>
        <taxon>Vibrionaceae</taxon>
        <taxon>Vibrio</taxon>
    </lineage>
</organism>
<evidence type="ECO:0000313" key="1">
    <source>
        <dbReference type="EMBL" id="MDP2502901.1"/>
    </source>
</evidence>
<sequence>MQKLFKDTITAYQLAVAFKKNSIKSAFRQLHQEVIKQPESKRRNELLRAIEINQEVFVLEPPIEDILGRTDSESIMLRKMFEYLISISHAEQAVQNLKYSAKQL</sequence>